<dbReference type="RefSeq" id="WP_027448056.1">
    <property type="nucleotide sequence ID" value="NZ_AVPF01000041.1"/>
</dbReference>
<dbReference type="Gene3D" id="3.40.50.150">
    <property type="entry name" value="Vaccinia Virus protein VP39"/>
    <property type="match status" value="1"/>
</dbReference>
<gene>
    <name evidence="1" type="ORF">N783_14820</name>
</gene>
<evidence type="ECO:0000313" key="2">
    <source>
        <dbReference type="Proteomes" id="UP000030403"/>
    </source>
</evidence>
<name>A0A0A5FZV1_9BACI</name>
<dbReference type="AlphaFoldDB" id="A0A0A5FZV1"/>
<dbReference type="Proteomes" id="UP000030403">
    <property type="component" value="Unassembled WGS sequence"/>
</dbReference>
<sequence length="235" mass="26952">MKQIQLSKRLKKVASYLPESALFADIGSDHAYLPCHVCIHDSSARAIAGEVNEGPFQAAVNQVTEQGLQGRIEVRKGDGLSVIEQGEVEQVTIAGMGGKLIRHILEDGKDKLSKTDRIITQPNIDARVLRQWFIQHNYVLIHEDILEEDGHIYEILVADRGDPLAPYTDEREKELFFGPFLLKEKDSAFIKKWKHERDKLVKITEQMRLATQPDENKIRQFQNQIKWIEEVLNDE</sequence>
<dbReference type="PIRSF" id="PIRSF018637">
    <property type="entry name" value="TrmK"/>
    <property type="match status" value="1"/>
</dbReference>
<dbReference type="Gene3D" id="1.10.287.1890">
    <property type="match status" value="1"/>
</dbReference>
<dbReference type="GO" id="GO:0160105">
    <property type="term" value="F:tRNA (adenine(22)-N1)-methyltransferase activity"/>
    <property type="evidence" value="ECO:0007669"/>
    <property type="project" value="InterPro"/>
</dbReference>
<dbReference type="InterPro" id="IPR006901">
    <property type="entry name" value="TrmK"/>
</dbReference>
<keyword evidence="1" id="KW-0808">Transferase</keyword>
<proteinExistence type="predicted"/>
<dbReference type="GO" id="GO:0032259">
    <property type="term" value="P:methylation"/>
    <property type="evidence" value="ECO:0007669"/>
    <property type="project" value="UniProtKB-KW"/>
</dbReference>
<dbReference type="EMBL" id="AVPF01000041">
    <property type="protein sequence ID" value="KGX85324.1"/>
    <property type="molecule type" value="Genomic_DNA"/>
</dbReference>
<dbReference type="PANTHER" id="PTHR38451:SF1">
    <property type="entry name" value="TRNA (ADENINE(22)-N(1))-METHYLTRANSFERASE"/>
    <property type="match status" value="1"/>
</dbReference>
<evidence type="ECO:0000313" key="1">
    <source>
        <dbReference type="EMBL" id="KGX85324.1"/>
    </source>
</evidence>
<dbReference type="Pfam" id="PF04816">
    <property type="entry name" value="TrmK"/>
    <property type="match status" value="1"/>
</dbReference>
<dbReference type="eggNOG" id="COG2384">
    <property type="taxonomic scope" value="Bacteria"/>
</dbReference>
<reference evidence="1 2" key="1">
    <citation type="submission" date="2013-08" db="EMBL/GenBank/DDBJ databases">
        <authorList>
            <person name="Huang J."/>
            <person name="Wang G."/>
        </authorList>
    </citation>
    <scope>NUCLEOTIDE SEQUENCE [LARGE SCALE GENOMIC DNA]</scope>
    <source>
        <strain evidence="1 2">BH030004</strain>
    </source>
</reference>
<dbReference type="OrthoDB" id="5881184at2"/>
<organism evidence="1 2">
    <name type="scientific">Pontibacillus marinus BH030004 = DSM 16465</name>
    <dbReference type="NCBI Taxonomy" id="1385511"/>
    <lineage>
        <taxon>Bacteria</taxon>
        <taxon>Bacillati</taxon>
        <taxon>Bacillota</taxon>
        <taxon>Bacilli</taxon>
        <taxon>Bacillales</taxon>
        <taxon>Bacillaceae</taxon>
        <taxon>Pontibacillus</taxon>
    </lineage>
</organism>
<protein>
    <submittedName>
        <fullName evidence="1">SAM-dependent methyltransferase</fullName>
    </submittedName>
</protein>
<keyword evidence="2" id="KW-1185">Reference proteome</keyword>
<dbReference type="InterPro" id="IPR029063">
    <property type="entry name" value="SAM-dependent_MTases_sf"/>
</dbReference>
<comment type="caution">
    <text evidence="1">The sequence shown here is derived from an EMBL/GenBank/DDBJ whole genome shotgun (WGS) entry which is preliminary data.</text>
</comment>
<dbReference type="PANTHER" id="PTHR38451">
    <property type="entry name" value="TRNA (ADENINE(22)-N(1))-METHYLTRANSFERASE"/>
    <property type="match status" value="1"/>
</dbReference>
<keyword evidence="1" id="KW-0489">Methyltransferase</keyword>
<dbReference type="STRING" id="1385511.GCA_000425225_00601"/>
<accession>A0A0A5FZV1</accession>